<accession>A0A0C5VRW3</accession>
<feature type="signal peptide" evidence="1">
    <location>
        <begin position="1"/>
        <end position="18"/>
    </location>
</feature>
<dbReference type="KEGG" id="gsn:YC6258_04939"/>
<feature type="chain" id="PRO_5002194736" description="DUF3299 domain-containing protein" evidence="1">
    <location>
        <begin position="19"/>
        <end position="199"/>
    </location>
</feature>
<dbReference type="EMBL" id="CP007142">
    <property type="protein sequence ID" value="AJQ96971.1"/>
    <property type="molecule type" value="Genomic_DNA"/>
</dbReference>
<evidence type="ECO:0008006" key="4">
    <source>
        <dbReference type="Google" id="ProtNLM"/>
    </source>
</evidence>
<dbReference type="STRING" id="1445510.YC6258_04939"/>
<sequence>MKILLMIFTMLLVFPAWAAGENTGGLSDEESNYEPAPQQVIKPGRKGFREVSWDDLIPADFDLSALENKILQKYDINKLSDESSDARKLYQELQDASKNAPVVKELDGDMIKIPGFVVPLDMTEDKIRTFLLVPYYGACIHTPPPPSNQIIFVDTQEAFKLGNTFDPVWVSGMVQVQTQDSDLGTAGYTVYAQKIEPYL</sequence>
<dbReference type="Pfam" id="PF11736">
    <property type="entry name" value="DUF3299"/>
    <property type="match status" value="1"/>
</dbReference>
<protein>
    <recommendedName>
        <fullName evidence="4">DUF3299 domain-containing protein</fullName>
    </recommendedName>
</protein>
<proteinExistence type="predicted"/>
<dbReference type="PATRIC" id="fig|1445510.3.peg.4900"/>
<dbReference type="RefSeq" id="WP_044618854.1">
    <property type="nucleotide sequence ID" value="NZ_CP007142.1"/>
</dbReference>
<gene>
    <name evidence="2" type="ORF">YC6258_04939</name>
</gene>
<dbReference type="AlphaFoldDB" id="A0A0C5VRW3"/>
<dbReference type="Proteomes" id="UP000032266">
    <property type="component" value="Chromosome"/>
</dbReference>
<evidence type="ECO:0000313" key="3">
    <source>
        <dbReference type="Proteomes" id="UP000032266"/>
    </source>
</evidence>
<dbReference type="HOGENOM" id="CLU_099457_3_0_6"/>
<keyword evidence="3" id="KW-1185">Reference proteome</keyword>
<organism evidence="2 3">
    <name type="scientific">Gynuella sunshinyii YC6258</name>
    <dbReference type="NCBI Taxonomy" id="1445510"/>
    <lineage>
        <taxon>Bacteria</taxon>
        <taxon>Pseudomonadati</taxon>
        <taxon>Pseudomonadota</taxon>
        <taxon>Gammaproteobacteria</taxon>
        <taxon>Oceanospirillales</taxon>
        <taxon>Saccharospirillaceae</taxon>
        <taxon>Gynuella</taxon>
    </lineage>
</organism>
<reference evidence="2 3" key="1">
    <citation type="submission" date="2014-01" db="EMBL/GenBank/DDBJ databases">
        <title>Full genme sequencing of cellulolytic bacterium Gynuella sunshinyii YC6258T gen. nov., sp. nov.</title>
        <authorList>
            <person name="Khan H."/>
            <person name="Chung E.J."/>
            <person name="Chung Y.R."/>
        </authorList>
    </citation>
    <scope>NUCLEOTIDE SEQUENCE [LARGE SCALE GENOMIC DNA]</scope>
    <source>
        <strain evidence="2 3">YC6258</strain>
    </source>
</reference>
<dbReference type="InterPro" id="IPR021727">
    <property type="entry name" value="DUF3299"/>
</dbReference>
<evidence type="ECO:0000256" key="1">
    <source>
        <dbReference type="SAM" id="SignalP"/>
    </source>
</evidence>
<dbReference type="OrthoDB" id="9784998at2"/>
<dbReference type="Gene3D" id="2.40.50.870">
    <property type="entry name" value="Protein of unknown function (DUF3299)"/>
    <property type="match status" value="1"/>
</dbReference>
<name>A0A0C5VRW3_9GAMM</name>
<keyword evidence="1" id="KW-0732">Signal</keyword>
<evidence type="ECO:0000313" key="2">
    <source>
        <dbReference type="EMBL" id="AJQ96971.1"/>
    </source>
</evidence>